<feature type="transmembrane region" description="Helical" evidence="2">
    <location>
        <begin position="127"/>
        <end position="149"/>
    </location>
</feature>
<keyword evidence="2" id="KW-1133">Transmembrane helix</keyword>
<organism evidence="3 4">
    <name type="scientific">Araneus ventricosus</name>
    <name type="common">Orbweaver spider</name>
    <name type="synonym">Epeira ventricosa</name>
    <dbReference type="NCBI Taxonomy" id="182803"/>
    <lineage>
        <taxon>Eukaryota</taxon>
        <taxon>Metazoa</taxon>
        <taxon>Ecdysozoa</taxon>
        <taxon>Arthropoda</taxon>
        <taxon>Chelicerata</taxon>
        <taxon>Arachnida</taxon>
        <taxon>Araneae</taxon>
        <taxon>Araneomorphae</taxon>
        <taxon>Entelegynae</taxon>
        <taxon>Araneoidea</taxon>
        <taxon>Araneidae</taxon>
        <taxon>Araneus</taxon>
    </lineage>
</organism>
<sequence length="180" mass="20335">MSGGTVSNARLENGGLEARRFAVYKSLVHVKSIVMCQTLGSWCGVEVGFTGRKVGWLNQPAAGVQKRFSILYKKVATYRNSISKCMKELKDSRSVNDKPQSGELLFSEEIEASLEEICQESVEKDRIFLIFFIDYILSITYICKVTTVLSYKRVSWKNKPGRSTVDMRDTVKESSESPLR</sequence>
<feature type="region of interest" description="Disordered" evidence="1">
    <location>
        <begin position="160"/>
        <end position="180"/>
    </location>
</feature>
<feature type="compositionally biased region" description="Basic and acidic residues" evidence="1">
    <location>
        <begin position="165"/>
        <end position="180"/>
    </location>
</feature>
<proteinExistence type="predicted"/>
<keyword evidence="4" id="KW-1185">Reference proteome</keyword>
<dbReference type="Proteomes" id="UP000499080">
    <property type="component" value="Unassembled WGS sequence"/>
</dbReference>
<dbReference type="EMBL" id="BGPR01000071">
    <property type="protein sequence ID" value="GBL90345.1"/>
    <property type="molecule type" value="Genomic_DNA"/>
</dbReference>
<dbReference type="AlphaFoldDB" id="A0A4Y2BG27"/>
<evidence type="ECO:0000256" key="2">
    <source>
        <dbReference type="SAM" id="Phobius"/>
    </source>
</evidence>
<gene>
    <name evidence="3" type="ORF">AVEN_178796_1</name>
</gene>
<evidence type="ECO:0000256" key="1">
    <source>
        <dbReference type="SAM" id="MobiDB-lite"/>
    </source>
</evidence>
<keyword evidence="2" id="KW-0812">Transmembrane</keyword>
<comment type="caution">
    <text evidence="3">The sequence shown here is derived from an EMBL/GenBank/DDBJ whole genome shotgun (WGS) entry which is preliminary data.</text>
</comment>
<reference evidence="3 4" key="1">
    <citation type="journal article" date="2019" name="Sci. Rep.">
        <title>Orb-weaving spider Araneus ventricosus genome elucidates the spidroin gene catalogue.</title>
        <authorList>
            <person name="Kono N."/>
            <person name="Nakamura H."/>
            <person name="Ohtoshi R."/>
            <person name="Moran D.A.P."/>
            <person name="Shinohara A."/>
            <person name="Yoshida Y."/>
            <person name="Fujiwara M."/>
            <person name="Mori M."/>
            <person name="Tomita M."/>
            <person name="Arakawa K."/>
        </authorList>
    </citation>
    <scope>NUCLEOTIDE SEQUENCE [LARGE SCALE GENOMIC DNA]</scope>
</reference>
<protein>
    <submittedName>
        <fullName evidence="3">Uncharacterized protein</fullName>
    </submittedName>
</protein>
<evidence type="ECO:0000313" key="4">
    <source>
        <dbReference type="Proteomes" id="UP000499080"/>
    </source>
</evidence>
<evidence type="ECO:0000313" key="3">
    <source>
        <dbReference type="EMBL" id="GBL90345.1"/>
    </source>
</evidence>
<name>A0A4Y2BG27_ARAVE</name>
<accession>A0A4Y2BG27</accession>
<keyword evidence="2" id="KW-0472">Membrane</keyword>